<accession>A0A2G9UA57</accession>
<organism evidence="1 2">
    <name type="scientific">Teladorsagia circumcincta</name>
    <name type="common">Brown stomach worm</name>
    <name type="synonym">Ostertagia circumcincta</name>
    <dbReference type="NCBI Taxonomy" id="45464"/>
    <lineage>
        <taxon>Eukaryota</taxon>
        <taxon>Metazoa</taxon>
        <taxon>Ecdysozoa</taxon>
        <taxon>Nematoda</taxon>
        <taxon>Chromadorea</taxon>
        <taxon>Rhabditida</taxon>
        <taxon>Rhabditina</taxon>
        <taxon>Rhabditomorpha</taxon>
        <taxon>Strongyloidea</taxon>
        <taxon>Trichostrongylidae</taxon>
        <taxon>Teladorsagia</taxon>
    </lineage>
</organism>
<name>A0A2G9UA57_TELCI</name>
<reference evidence="1 2" key="1">
    <citation type="submission" date="2015-09" db="EMBL/GenBank/DDBJ databases">
        <title>Draft genome of the parasitic nematode Teladorsagia circumcincta isolate WARC Sus (inbred).</title>
        <authorList>
            <person name="Mitreva M."/>
        </authorList>
    </citation>
    <scope>NUCLEOTIDE SEQUENCE [LARGE SCALE GENOMIC DNA]</scope>
    <source>
        <strain evidence="1 2">S</strain>
    </source>
</reference>
<gene>
    <name evidence="1" type="ORF">TELCIR_11167</name>
</gene>
<dbReference type="AlphaFoldDB" id="A0A2G9UA57"/>
<sequence length="92" mass="10195">MPSHVGAMNFDYGAARQCFEQIREPMNQAIACFERFYDGTCATGEPQMVQPTDIEIFKLTLYSRLESMLSNSEGASECANVICIAICNAVML</sequence>
<keyword evidence="2" id="KW-1185">Reference proteome</keyword>
<dbReference type="OrthoDB" id="5833681at2759"/>
<evidence type="ECO:0000313" key="2">
    <source>
        <dbReference type="Proteomes" id="UP000230423"/>
    </source>
</evidence>
<dbReference type="EMBL" id="KZ347814">
    <property type="protein sequence ID" value="PIO67098.1"/>
    <property type="molecule type" value="Genomic_DNA"/>
</dbReference>
<proteinExistence type="predicted"/>
<dbReference type="Proteomes" id="UP000230423">
    <property type="component" value="Unassembled WGS sequence"/>
</dbReference>
<protein>
    <submittedName>
        <fullName evidence="1">Uncharacterized protein</fullName>
    </submittedName>
</protein>
<evidence type="ECO:0000313" key="1">
    <source>
        <dbReference type="EMBL" id="PIO67098.1"/>
    </source>
</evidence>